<feature type="compositionally biased region" description="Polar residues" evidence="5">
    <location>
        <begin position="142"/>
        <end position="156"/>
    </location>
</feature>
<organism evidence="7 8">
    <name type="scientific">Entomortierella parvispora</name>
    <dbReference type="NCBI Taxonomy" id="205924"/>
    <lineage>
        <taxon>Eukaryota</taxon>
        <taxon>Fungi</taxon>
        <taxon>Fungi incertae sedis</taxon>
        <taxon>Mucoromycota</taxon>
        <taxon>Mortierellomycotina</taxon>
        <taxon>Mortierellomycetes</taxon>
        <taxon>Mortierellales</taxon>
        <taxon>Mortierellaceae</taxon>
        <taxon>Entomortierella</taxon>
    </lineage>
</organism>
<comment type="caution">
    <text evidence="7">The sequence shown here is derived from an EMBL/GenBank/DDBJ whole genome shotgun (WGS) entry which is preliminary data.</text>
</comment>
<keyword evidence="2" id="KW-0677">Repeat</keyword>
<sequence length="473" mass="51729">MPAPVEIHSPRLLRPQSSYGTPLLHQHPYLSAAFEIDGDFERLRSPSLSYAASSIATPPAAAISDNLRCREFETAFCRDFFCCGLTLLDLHDLLQHYEECHVHFEDEKDDESIPSSALGGMDLLKETSGQDAEFLDDDSWSDTESNCSQPSSTESLKGNLRRRFSRNSSGDIQEVTAAALRLKLLAAVKGAEALTPSHSEHALSQMHTSLSSFTMPQMHRGDPDSVSKSDNITAHAVDALGFGMSNKRKTMVSLADIYTDLNENDKDDVQSSAFPNTILRSLTSAAASELLGPLAKRQALESNQRSIAAAILSDKNGGVHPFFQFGPSLTTPIHPSNLFPGSTRSISPLSTNHVHRPSLLYHSLAPLSVPATTSDVTHRNSPSPYVTAAVDLMRQREEVFSILEDMTKPPPNSSSENKPYRCSVLGCDKAYKNPNGLKYHNLHGHCSNGLNDQEGPESKPYVCTFLECGKSRD</sequence>
<keyword evidence="1" id="KW-0479">Metal-binding</keyword>
<evidence type="ECO:0000256" key="5">
    <source>
        <dbReference type="SAM" id="MobiDB-lite"/>
    </source>
</evidence>
<name>A0A9P3HC37_9FUNG</name>
<dbReference type="Gene3D" id="3.30.160.60">
    <property type="entry name" value="Classic Zinc Finger"/>
    <property type="match status" value="1"/>
</dbReference>
<keyword evidence="8" id="KW-1185">Reference proteome</keyword>
<dbReference type="GO" id="GO:0005634">
    <property type="term" value="C:nucleus"/>
    <property type="evidence" value="ECO:0007669"/>
    <property type="project" value="TreeGrafter"/>
</dbReference>
<dbReference type="Proteomes" id="UP000827284">
    <property type="component" value="Unassembled WGS sequence"/>
</dbReference>
<evidence type="ECO:0000313" key="8">
    <source>
        <dbReference type="Proteomes" id="UP000827284"/>
    </source>
</evidence>
<dbReference type="InterPro" id="IPR051580">
    <property type="entry name" value="ZnF-Chromatin_assoc"/>
</dbReference>
<evidence type="ECO:0000259" key="6">
    <source>
        <dbReference type="PROSITE" id="PS00028"/>
    </source>
</evidence>
<evidence type="ECO:0000256" key="3">
    <source>
        <dbReference type="ARBA" id="ARBA00022771"/>
    </source>
</evidence>
<dbReference type="InterPro" id="IPR013087">
    <property type="entry name" value="Znf_C2H2_type"/>
</dbReference>
<dbReference type="EMBL" id="BQFW01000008">
    <property type="protein sequence ID" value="GJJ73980.1"/>
    <property type="molecule type" value="Genomic_DNA"/>
</dbReference>
<keyword evidence="4" id="KW-0862">Zinc</keyword>
<dbReference type="AlphaFoldDB" id="A0A9P3HC37"/>
<reference evidence="7" key="2">
    <citation type="journal article" date="2022" name="Microbiol. Resour. Announc.">
        <title>Whole-Genome Sequence of Entomortierella parvispora E1425, a Mucoromycotan Fungus Associated with Burkholderiaceae-Related Endosymbiotic Bacteria.</title>
        <authorList>
            <person name="Herlambang A."/>
            <person name="Guo Y."/>
            <person name="Takashima Y."/>
            <person name="Narisawa K."/>
            <person name="Ohta H."/>
            <person name="Nishizawa T."/>
        </authorList>
    </citation>
    <scope>NUCLEOTIDE SEQUENCE</scope>
    <source>
        <strain evidence="7">E1425</strain>
    </source>
</reference>
<reference evidence="7" key="1">
    <citation type="submission" date="2021-11" db="EMBL/GenBank/DDBJ databases">
        <authorList>
            <person name="Herlambang A."/>
            <person name="Guo Y."/>
            <person name="Takashima Y."/>
            <person name="Nishizawa T."/>
        </authorList>
    </citation>
    <scope>NUCLEOTIDE SEQUENCE</scope>
    <source>
        <strain evidence="7">E1425</strain>
    </source>
</reference>
<gene>
    <name evidence="7" type="ORF">EMPS_06338</name>
</gene>
<keyword evidence="3" id="KW-0863">Zinc-finger</keyword>
<accession>A0A9P3HC37</accession>
<dbReference type="OrthoDB" id="3269380at2759"/>
<dbReference type="PANTHER" id="PTHR23057">
    <property type="entry name" value="JUXTAPOSED WITH ANOTHER ZINC FINGER PROTEIN 1"/>
    <property type="match status" value="1"/>
</dbReference>
<dbReference type="GO" id="GO:0008270">
    <property type="term" value="F:zinc ion binding"/>
    <property type="evidence" value="ECO:0007669"/>
    <property type="project" value="UniProtKB-KW"/>
</dbReference>
<evidence type="ECO:0000256" key="1">
    <source>
        <dbReference type="ARBA" id="ARBA00022723"/>
    </source>
</evidence>
<dbReference type="PROSITE" id="PS00028">
    <property type="entry name" value="ZINC_FINGER_C2H2_1"/>
    <property type="match status" value="1"/>
</dbReference>
<dbReference type="PANTHER" id="PTHR23057:SF0">
    <property type="entry name" value="JUXTAPOSED WITH ANOTHER ZINC FINGER PROTEIN 1"/>
    <property type="match status" value="1"/>
</dbReference>
<feature type="region of interest" description="Disordered" evidence="5">
    <location>
        <begin position="134"/>
        <end position="158"/>
    </location>
</feature>
<proteinExistence type="predicted"/>
<evidence type="ECO:0000256" key="4">
    <source>
        <dbReference type="ARBA" id="ARBA00022833"/>
    </source>
</evidence>
<feature type="domain" description="C2H2-type" evidence="6">
    <location>
        <begin position="422"/>
        <end position="445"/>
    </location>
</feature>
<protein>
    <submittedName>
        <fullName evidence="7">Transcription factor SFP1</fullName>
    </submittedName>
</protein>
<evidence type="ECO:0000256" key="2">
    <source>
        <dbReference type="ARBA" id="ARBA00022737"/>
    </source>
</evidence>
<evidence type="ECO:0000313" key="7">
    <source>
        <dbReference type="EMBL" id="GJJ73980.1"/>
    </source>
</evidence>